<evidence type="ECO:0000313" key="9">
    <source>
        <dbReference type="EMBL" id="MCQ4921941.1"/>
    </source>
</evidence>
<reference evidence="9 10" key="1">
    <citation type="submission" date="2022-06" db="EMBL/GenBank/DDBJ databases">
        <title>Isolation of gut microbiota from human fecal samples.</title>
        <authorList>
            <person name="Pamer E.G."/>
            <person name="Barat B."/>
            <person name="Waligurski E."/>
            <person name="Medina S."/>
            <person name="Paddock L."/>
            <person name="Mostad J."/>
        </authorList>
    </citation>
    <scope>NUCLEOTIDE SEQUENCE [LARGE SCALE GENOMIC DNA]</scope>
    <source>
        <strain evidence="9 10">DFI.7.95</strain>
    </source>
</reference>
<sequence>MKILIEYTWNNLKKNRKNTISILLAITIATILLSTMVLATYMNWNHDINKAILRNGNYHGSFYSGIDKSQIPYLKENQKVDEVYLRSEYYSGKIDTKRPYFNISYLNKEYWENMYEKNFILEGRIPEKSDEIVVIGNFLKENPQYKIGDKIKVNLGYREKEGKNIDPFDFIGEGETFIGGKEKEYTIVAAISGKSLSYEPYYGGLGFLDEDSIDEDMKLFPFLRMENPRNIYKDLPEIGRMLGFAKGEAEDSHDYYGSSYNLYYLRLQGIFPPSLNLWERVPESTLIFSIFILFVILLFVIIIYNVFTVWSNNRLRQLGILKSIGATPKQIKSTIVLEAIFISIVPIIIGVILGHLFCYIIIDIVNSMIQSINLDMNGSMFNLVFKTSPIVIGLILILSFLAILISISRPAKKLSKILPIEAIKYGGLDYEHLRKKKRKVNNYSPSNIISSLAKDFLDGNKKAFKTTIISITISFAVMFVFLTFRSLNQAIDNLDMMEYYYSIQTRVLTNEPADENIFKEIRKIDEVKESITYKNIYLYSRLKSEYESDEFKGTGGFESIDIKKYPIDKLEDGYEVPIVLAGIENEDFNRYIKSQGEEPEEYYNKEKPKAILLNLVKEDINQPLARTKFIPYLHEEVNNISINEYKNQKGYTLDIDIGLKTFEKPIKDYYLQDYRIYLFMPKEVLYSIIENFDLPGDYSHSEIIRLAVDKNDIEGAKEKIKDIMKYYLPESDYYIWNILDDEAERKMQNKLVYLITFSIIFFLSIIGISNAYSSINNNLRNRRREFAMLKSMGITKNDLGKMLRLEGIYYSIYPFIISIPLFLIFLAFVVKINKTYTFKDLIIFLDYRIIVGYVIVIFMSIYLAYYFGIKKVERDEIVDVLKDESI</sequence>
<keyword evidence="10" id="KW-1185">Reference proteome</keyword>
<dbReference type="PANTHER" id="PTHR30572">
    <property type="entry name" value="MEMBRANE COMPONENT OF TRANSPORTER-RELATED"/>
    <property type="match status" value="1"/>
</dbReference>
<comment type="similarity">
    <text evidence="6">Belongs to the ABC-4 integral membrane protein family.</text>
</comment>
<dbReference type="Pfam" id="PF02687">
    <property type="entry name" value="FtsX"/>
    <property type="match status" value="2"/>
</dbReference>
<keyword evidence="3 7" id="KW-0812">Transmembrane</keyword>
<evidence type="ECO:0000256" key="7">
    <source>
        <dbReference type="SAM" id="Phobius"/>
    </source>
</evidence>
<keyword evidence="5 7" id="KW-0472">Membrane</keyword>
<dbReference type="RefSeq" id="WP_256310295.1">
    <property type="nucleotide sequence ID" value="NZ_JANGAC010000002.1"/>
</dbReference>
<feature type="transmembrane region" description="Helical" evidence="7">
    <location>
        <begin position="751"/>
        <end position="772"/>
    </location>
</feature>
<gene>
    <name evidence="9" type="ORF">NE686_02485</name>
</gene>
<feature type="transmembrane region" description="Helical" evidence="7">
    <location>
        <begin position="383"/>
        <end position="407"/>
    </location>
</feature>
<dbReference type="InterPro" id="IPR050250">
    <property type="entry name" value="Macrolide_Exporter_MacB"/>
</dbReference>
<feature type="transmembrane region" description="Helical" evidence="7">
    <location>
        <begin position="20"/>
        <end position="44"/>
    </location>
</feature>
<evidence type="ECO:0000313" key="10">
    <source>
        <dbReference type="Proteomes" id="UP001524478"/>
    </source>
</evidence>
<feature type="domain" description="ABC3 transporter permease C-terminal" evidence="8">
    <location>
        <begin position="290"/>
        <end position="412"/>
    </location>
</feature>
<dbReference type="EMBL" id="JANGAC010000002">
    <property type="protein sequence ID" value="MCQ4921941.1"/>
    <property type="molecule type" value="Genomic_DNA"/>
</dbReference>
<accession>A0ABT1S656</accession>
<feature type="transmembrane region" description="Helical" evidence="7">
    <location>
        <begin position="467"/>
        <end position="487"/>
    </location>
</feature>
<protein>
    <submittedName>
        <fullName evidence="9">ABC transporter permease</fullName>
    </submittedName>
</protein>
<feature type="transmembrane region" description="Helical" evidence="7">
    <location>
        <begin position="339"/>
        <end position="362"/>
    </location>
</feature>
<feature type="transmembrane region" description="Helical" evidence="7">
    <location>
        <begin position="850"/>
        <end position="869"/>
    </location>
</feature>
<feature type="domain" description="ABC3 transporter permease C-terminal" evidence="8">
    <location>
        <begin position="758"/>
        <end position="870"/>
    </location>
</feature>
<name>A0ABT1S656_9FIRM</name>
<dbReference type="InterPro" id="IPR003838">
    <property type="entry name" value="ABC3_permease_C"/>
</dbReference>
<dbReference type="PANTHER" id="PTHR30572:SF4">
    <property type="entry name" value="ABC TRANSPORTER PERMEASE YTRF"/>
    <property type="match status" value="1"/>
</dbReference>
<feature type="transmembrane region" description="Helical" evidence="7">
    <location>
        <begin position="286"/>
        <end position="307"/>
    </location>
</feature>
<evidence type="ECO:0000256" key="1">
    <source>
        <dbReference type="ARBA" id="ARBA00004651"/>
    </source>
</evidence>
<keyword evidence="2" id="KW-1003">Cell membrane</keyword>
<feature type="transmembrane region" description="Helical" evidence="7">
    <location>
        <begin position="808"/>
        <end position="830"/>
    </location>
</feature>
<evidence type="ECO:0000256" key="4">
    <source>
        <dbReference type="ARBA" id="ARBA00022989"/>
    </source>
</evidence>
<evidence type="ECO:0000256" key="5">
    <source>
        <dbReference type="ARBA" id="ARBA00023136"/>
    </source>
</evidence>
<evidence type="ECO:0000256" key="6">
    <source>
        <dbReference type="ARBA" id="ARBA00038076"/>
    </source>
</evidence>
<keyword evidence="4 7" id="KW-1133">Transmembrane helix</keyword>
<organism evidence="9 10">
    <name type="scientific">Tissierella carlieri</name>
    <dbReference type="NCBI Taxonomy" id="689904"/>
    <lineage>
        <taxon>Bacteria</taxon>
        <taxon>Bacillati</taxon>
        <taxon>Bacillota</taxon>
        <taxon>Tissierellia</taxon>
        <taxon>Tissierellales</taxon>
        <taxon>Tissierellaceae</taxon>
        <taxon>Tissierella</taxon>
    </lineage>
</organism>
<evidence type="ECO:0000256" key="3">
    <source>
        <dbReference type="ARBA" id="ARBA00022692"/>
    </source>
</evidence>
<comment type="subcellular location">
    <subcellularLocation>
        <location evidence="1">Cell membrane</location>
        <topology evidence="1">Multi-pass membrane protein</topology>
    </subcellularLocation>
</comment>
<proteinExistence type="inferred from homology"/>
<evidence type="ECO:0000259" key="8">
    <source>
        <dbReference type="Pfam" id="PF02687"/>
    </source>
</evidence>
<comment type="caution">
    <text evidence="9">The sequence shown here is derived from an EMBL/GenBank/DDBJ whole genome shotgun (WGS) entry which is preliminary data.</text>
</comment>
<dbReference type="Proteomes" id="UP001524478">
    <property type="component" value="Unassembled WGS sequence"/>
</dbReference>
<evidence type="ECO:0000256" key="2">
    <source>
        <dbReference type="ARBA" id="ARBA00022475"/>
    </source>
</evidence>